<keyword evidence="5" id="KW-1185">Reference proteome</keyword>
<dbReference type="AlphaFoldDB" id="A0A3Q4GUF8"/>
<accession>A0A3Q4GUF8</accession>
<feature type="chain" id="PRO_5018544442" description="C-type lectin domain-containing protein" evidence="2">
    <location>
        <begin position="23"/>
        <end position="146"/>
    </location>
</feature>
<dbReference type="GeneTree" id="ENSGT01100000263473"/>
<dbReference type="PANTHER" id="PTHR45784">
    <property type="entry name" value="C-TYPE LECTIN DOMAIN FAMILY 20 MEMBER A-RELATED"/>
    <property type="match status" value="1"/>
</dbReference>
<evidence type="ECO:0000313" key="5">
    <source>
        <dbReference type="Proteomes" id="UP000261580"/>
    </source>
</evidence>
<dbReference type="Ensembl" id="ENSNBRT00000011112.1">
    <property type="protein sequence ID" value="ENSNBRP00000010808.1"/>
    <property type="gene ID" value="ENSNBRG00000008432.1"/>
</dbReference>
<sequence>MARVKLVSQGLALGLHCLSLRGATTSRADLQTDFIYVNVSETWKNAQSYCRVKHTDLASVRNQSENEQLKMMLINSPTWIGLYRNSWMWSDGSAYSFPNWAPNKPLSDDNYSCGTIFLEKWHNSACNGYNYFLCYTGELSFVLATI</sequence>
<reference evidence="4" key="2">
    <citation type="submission" date="2025-09" db="UniProtKB">
        <authorList>
            <consortium name="Ensembl"/>
        </authorList>
    </citation>
    <scope>IDENTIFICATION</scope>
</reference>
<evidence type="ECO:0000256" key="2">
    <source>
        <dbReference type="SAM" id="SignalP"/>
    </source>
</evidence>
<evidence type="ECO:0000313" key="4">
    <source>
        <dbReference type="Ensembl" id="ENSNBRP00000010808.1"/>
    </source>
</evidence>
<dbReference type="InterPro" id="IPR016187">
    <property type="entry name" value="CTDL_fold"/>
</dbReference>
<dbReference type="PROSITE" id="PS50041">
    <property type="entry name" value="C_TYPE_LECTIN_2"/>
    <property type="match status" value="1"/>
</dbReference>
<dbReference type="InterPro" id="IPR016186">
    <property type="entry name" value="C-type_lectin-like/link_sf"/>
</dbReference>
<dbReference type="PROSITE" id="PS00615">
    <property type="entry name" value="C_TYPE_LECTIN_1"/>
    <property type="match status" value="1"/>
</dbReference>
<dbReference type="OMA" id="YFLCYTG"/>
<keyword evidence="2" id="KW-0732">Signal</keyword>
<proteinExistence type="predicted"/>
<reference evidence="4" key="1">
    <citation type="submission" date="2025-08" db="UniProtKB">
        <authorList>
            <consortium name="Ensembl"/>
        </authorList>
    </citation>
    <scope>IDENTIFICATION</scope>
</reference>
<name>A0A3Q4GUF8_NEOBR</name>
<feature type="domain" description="C-type lectin" evidence="3">
    <location>
        <begin position="34"/>
        <end position="135"/>
    </location>
</feature>
<feature type="signal peptide" evidence="2">
    <location>
        <begin position="1"/>
        <end position="22"/>
    </location>
</feature>
<dbReference type="STRING" id="32507.ENSNBRP00000010808"/>
<keyword evidence="1" id="KW-1015">Disulfide bond</keyword>
<dbReference type="SUPFAM" id="SSF56436">
    <property type="entry name" value="C-type lectin-like"/>
    <property type="match status" value="1"/>
</dbReference>
<evidence type="ECO:0000259" key="3">
    <source>
        <dbReference type="PROSITE" id="PS50041"/>
    </source>
</evidence>
<dbReference type="Pfam" id="PF00059">
    <property type="entry name" value="Lectin_C"/>
    <property type="match status" value="1"/>
</dbReference>
<dbReference type="InterPro" id="IPR001304">
    <property type="entry name" value="C-type_lectin-like"/>
</dbReference>
<dbReference type="PANTHER" id="PTHR45784:SF3">
    <property type="entry name" value="C-TYPE LECTIN DOMAIN FAMILY 4 MEMBER K-LIKE-RELATED"/>
    <property type="match status" value="1"/>
</dbReference>
<dbReference type="Proteomes" id="UP000261580">
    <property type="component" value="Unassembled WGS sequence"/>
</dbReference>
<dbReference type="InterPro" id="IPR018378">
    <property type="entry name" value="C-type_lectin_CS"/>
</dbReference>
<protein>
    <recommendedName>
        <fullName evidence="3">C-type lectin domain-containing protein</fullName>
    </recommendedName>
</protein>
<evidence type="ECO:0000256" key="1">
    <source>
        <dbReference type="ARBA" id="ARBA00023157"/>
    </source>
</evidence>
<dbReference type="Gene3D" id="3.10.100.10">
    <property type="entry name" value="Mannose-Binding Protein A, subunit A"/>
    <property type="match status" value="1"/>
</dbReference>
<dbReference type="SMART" id="SM00034">
    <property type="entry name" value="CLECT"/>
    <property type="match status" value="1"/>
</dbReference>
<organism evidence="4 5">
    <name type="scientific">Neolamprologus brichardi</name>
    <name type="common">Fairy cichlid</name>
    <name type="synonym">Lamprologus brichardi</name>
    <dbReference type="NCBI Taxonomy" id="32507"/>
    <lineage>
        <taxon>Eukaryota</taxon>
        <taxon>Metazoa</taxon>
        <taxon>Chordata</taxon>
        <taxon>Craniata</taxon>
        <taxon>Vertebrata</taxon>
        <taxon>Euteleostomi</taxon>
        <taxon>Actinopterygii</taxon>
        <taxon>Neopterygii</taxon>
        <taxon>Teleostei</taxon>
        <taxon>Neoteleostei</taxon>
        <taxon>Acanthomorphata</taxon>
        <taxon>Ovalentaria</taxon>
        <taxon>Cichlomorphae</taxon>
        <taxon>Cichliformes</taxon>
        <taxon>Cichlidae</taxon>
        <taxon>African cichlids</taxon>
        <taxon>Pseudocrenilabrinae</taxon>
        <taxon>Lamprologini</taxon>
        <taxon>Neolamprologus</taxon>
    </lineage>
</organism>